<dbReference type="EMBL" id="RDQH01000330">
    <property type="protein sequence ID" value="RXI00432.1"/>
    <property type="molecule type" value="Genomic_DNA"/>
</dbReference>
<proteinExistence type="predicted"/>
<dbReference type="Proteomes" id="UP000290289">
    <property type="component" value="Chromosome 4"/>
</dbReference>
<reference evidence="2 3" key="1">
    <citation type="submission" date="2018-10" db="EMBL/GenBank/DDBJ databases">
        <title>A high-quality apple genome assembly.</title>
        <authorList>
            <person name="Hu J."/>
        </authorList>
    </citation>
    <scope>NUCLEOTIDE SEQUENCE [LARGE SCALE GENOMIC DNA]</scope>
    <source>
        <strain evidence="3">cv. HFTH1</strain>
        <tissue evidence="2">Young leaf</tissue>
    </source>
</reference>
<comment type="caution">
    <text evidence="2">The sequence shown here is derived from an EMBL/GenBank/DDBJ whole genome shotgun (WGS) entry which is preliminary data.</text>
</comment>
<feature type="region of interest" description="Disordered" evidence="1">
    <location>
        <begin position="31"/>
        <end position="66"/>
    </location>
</feature>
<evidence type="ECO:0000256" key="1">
    <source>
        <dbReference type="SAM" id="MobiDB-lite"/>
    </source>
</evidence>
<accession>A0A498K534</accession>
<dbReference type="AlphaFoldDB" id="A0A498K534"/>
<keyword evidence="3" id="KW-1185">Reference proteome</keyword>
<sequence>MIIVGFLPSLMSLQRSMKITLHVWNISRRDTSNETTSSILLQSSSSPISNKNTRRLKSSKSDPKTT</sequence>
<evidence type="ECO:0000313" key="2">
    <source>
        <dbReference type="EMBL" id="RXI00432.1"/>
    </source>
</evidence>
<evidence type="ECO:0000313" key="3">
    <source>
        <dbReference type="Proteomes" id="UP000290289"/>
    </source>
</evidence>
<organism evidence="2 3">
    <name type="scientific">Malus domestica</name>
    <name type="common">Apple</name>
    <name type="synonym">Pyrus malus</name>
    <dbReference type="NCBI Taxonomy" id="3750"/>
    <lineage>
        <taxon>Eukaryota</taxon>
        <taxon>Viridiplantae</taxon>
        <taxon>Streptophyta</taxon>
        <taxon>Embryophyta</taxon>
        <taxon>Tracheophyta</taxon>
        <taxon>Spermatophyta</taxon>
        <taxon>Magnoliopsida</taxon>
        <taxon>eudicotyledons</taxon>
        <taxon>Gunneridae</taxon>
        <taxon>Pentapetalae</taxon>
        <taxon>rosids</taxon>
        <taxon>fabids</taxon>
        <taxon>Rosales</taxon>
        <taxon>Rosaceae</taxon>
        <taxon>Amygdaloideae</taxon>
        <taxon>Maleae</taxon>
        <taxon>Malus</taxon>
    </lineage>
</organism>
<gene>
    <name evidence="2" type="ORF">DVH24_000666</name>
</gene>
<feature type="compositionally biased region" description="Low complexity" evidence="1">
    <location>
        <begin position="37"/>
        <end position="49"/>
    </location>
</feature>
<protein>
    <submittedName>
        <fullName evidence="2">Uncharacterized protein</fullName>
    </submittedName>
</protein>
<name>A0A498K534_MALDO</name>